<dbReference type="SUPFAM" id="SSF159283">
    <property type="entry name" value="Guanosine diphospho-D-mannose pyrophosphorylase/mannose-6-phosphate isomerase linker domain"/>
    <property type="match status" value="1"/>
</dbReference>
<evidence type="ECO:0008006" key="5">
    <source>
        <dbReference type="Google" id="ProtNLM"/>
    </source>
</evidence>
<dbReference type="InterPro" id="IPR054566">
    <property type="entry name" value="ManC/GMP-like_b-helix"/>
</dbReference>
<dbReference type="OrthoDB" id="5594057at2759"/>
<feature type="domain" description="MannoseP isomerase/GMP-like beta-helix" evidence="2">
    <location>
        <begin position="252"/>
        <end position="302"/>
    </location>
</feature>
<dbReference type="InterPro" id="IPR029044">
    <property type="entry name" value="Nucleotide-diphossugar_trans"/>
</dbReference>
<dbReference type="EMBL" id="LR924797">
    <property type="protein sequence ID" value="CAD7255395.1"/>
    <property type="molecule type" value="Genomic_DNA"/>
</dbReference>
<dbReference type="Pfam" id="PF22640">
    <property type="entry name" value="ManC_GMP_beta-helix"/>
    <property type="match status" value="1"/>
</dbReference>
<dbReference type="PANTHER" id="PTHR46390:SF1">
    <property type="entry name" value="MANNOSE-1-PHOSPHATE GUANYLYLTRANSFERASE"/>
    <property type="match status" value="1"/>
</dbReference>
<accession>A0A7R9AK12</accession>
<feature type="non-terminal residue" evidence="3">
    <location>
        <position position="303"/>
    </location>
</feature>
<dbReference type="Gene3D" id="3.90.550.10">
    <property type="entry name" value="Spore Coat Polysaccharide Biosynthesis Protein SpsA, Chain A"/>
    <property type="match status" value="1"/>
</dbReference>
<reference evidence="3" key="1">
    <citation type="submission" date="2020-11" db="EMBL/GenBank/DDBJ databases">
        <authorList>
            <person name="Tran Van P."/>
        </authorList>
    </citation>
    <scope>NUCLEOTIDE SEQUENCE</scope>
</reference>
<evidence type="ECO:0000313" key="4">
    <source>
        <dbReference type="Proteomes" id="UP000677054"/>
    </source>
</evidence>
<dbReference type="InterPro" id="IPR005835">
    <property type="entry name" value="NTP_transferase_dom"/>
</dbReference>
<protein>
    <recommendedName>
        <fullName evidence="5">Mannose-1-phosphate guanylyltransferase</fullName>
    </recommendedName>
</protein>
<organism evidence="3">
    <name type="scientific">Darwinula stevensoni</name>
    <dbReference type="NCBI Taxonomy" id="69355"/>
    <lineage>
        <taxon>Eukaryota</taxon>
        <taxon>Metazoa</taxon>
        <taxon>Ecdysozoa</taxon>
        <taxon>Arthropoda</taxon>
        <taxon>Crustacea</taxon>
        <taxon>Oligostraca</taxon>
        <taxon>Ostracoda</taxon>
        <taxon>Podocopa</taxon>
        <taxon>Podocopida</taxon>
        <taxon>Darwinulocopina</taxon>
        <taxon>Darwinuloidea</taxon>
        <taxon>Darwinulidae</taxon>
        <taxon>Darwinula</taxon>
    </lineage>
</organism>
<dbReference type="EMBL" id="CAJPEV010025279">
    <property type="protein sequence ID" value="CAG0908596.1"/>
    <property type="molecule type" value="Genomic_DNA"/>
</dbReference>
<dbReference type="InterPro" id="IPR051161">
    <property type="entry name" value="Mannose-6P_isomerase_type2"/>
</dbReference>
<name>A0A7R9AK12_9CRUS</name>
<dbReference type="Proteomes" id="UP000677054">
    <property type="component" value="Unassembled WGS sequence"/>
</dbReference>
<dbReference type="GO" id="GO:0009298">
    <property type="term" value="P:GDP-mannose biosynthetic process"/>
    <property type="evidence" value="ECO:0007669"/>
    <property type="project" value="TreeGrafter"/>
</dbReference>
<gene>
    <name evidence="3" type="ORF">DSTB1V02_LOCUS15140</name>
</gene>
<keyword evidence="4" id="KW-1185">Reference proteome</keyword>
<dbReference type="AlphaFoldDB" id="A0A7R9AK12"/>
<dbReference type="Pfam" id="PF00483">
    <property type="entry name" value="NTP_transferase"/>
    <property type="match status" value="1"/>
</dbReference>
<evidence type="ECO:0000259" key="2">
    <source>
        <dbReference type="Pfam" id="PF22640"/>
    </source>
</evidence>
<dbReference type="PANTHER" id="PTHR46390">
    <property type="entry name" value="MANNOSE-1-PHOSPHATE GUANYLYLTRANSFERASE"/>
    <property type="match status" value="1"/>
</dbReference>
<feature type="domain" description="Nucleotidyl transferase" evidence="1">
    <location>
        <begin position="7"/>
        <end position="238"/>
    </location>
</feature>
<evidence type="ECO:0000259" key="1">
    <source>
        <dbReference type="Pfam" id="PF00483"/>
    </source>
</evidence>
<evidence type="ECO:0000313" key="3">
    <source>
        <dbReference type="EMBL" id="CAD7255395.1"/>
    </source>
</evidence>
<dbReference type="SUPFAM" id="SSF53448">
    <property type="entry name" value="Nucleotide-diphospho-sugar transferases"/>
    <property type="match status" value="1"/>
</dbReference>
<sequence length="303" mass="32429">MRAAGIAGVEKIVVVTNRDHFFKTACAFEELGLEGISCTYILEPEGRDTAAAVAVAALHVRDMHGVDAVILVLPADHLIRDIEMYNQAVNQAVSMAREGQLVTFGIQPTYAETGYGYIESSGSKVIRFVEKPDMETAASYCASGRHLWNSGMFCVTCFTLLELLQEHANDILSSCELTLAASPQSLVPNGFQIMLDHSSFSLVPKASFDIAVVEKAANIGVIACDIGWSDIGSWNAIAGLTAPDVNGNRIDGQAVMIESENCFVRSNGRTIGMVGVKDLIVVDTGDAILIADAGQTQLVKRIS</sequence>
<dbReference type="GO" id="GO:0004475">
    <property type="term" value="F:mannose-1-phosphate guanylyltransferase (GTP) activity"/>
    <property type="evidence" value="ECO:0007669"/>
    <property type="project" value="TreeGrafter"/>
</dbReference>
<proteinExistence type="predicted"/>